<comment type="similarity">
    <text evidence="2">Belongs to the fimbrial protein family.</text>
</comment>
<dbReference type="InterPro" id="IPR000259">
    <property type="entry name" value="Adhesion_dom_fimbrial"/>
</dbReference>
<dbReference type="HOGENOM" id="CLU_088965_0_0_6"/>
<dbReference type="PATRIC" id="fig|1441930.4.peg.3068"/>
<dbReference type="InterPro" id="IPR008966">
    <property type="entry name" value="Adhesion_dom_sf"/>
</dbReference>
<evidence type="ECO:0000256" key="1">
    <source>
        <dbReference type="ARBA" id="ARBA00004561"/>
    </source>
</evidence>
<dbReference type="Pfam" id="PF00419">
    <property type="entry name" value="Fimbrial"/>
    <property type="match status" value="1"/>
</dbReference>
<dbReference type="PANTHER" id="PTHR33420:SF12">
    <property type="entry name" value="FIMBRIN-LIKE PROTEIN FIMI-RELATED"/>
    <property type="match status" value="1"/>
</dbReference>
<reference evidence="7 8" key="1">
    <citation type="submission" date="2014-01" db="EMBL/GenBank/DDBJ databases">
        <title>Isolation of Serratia multitudinisentens RB-25 from Ex-Landfill site.</title>
        <authorList>
            <person name="Robson E.H.J."/>
        </authorList>
    </citation>
    <scope>NUCLEOTIDE SEQUENCE [LARGE SCALE GENOMIC DNA]</scope>
    <source>
        <strain evidence="7 8">RB-25</strain>
    </source>
</reference>
<evidence type="ECO:0000259" key="6">
    <source>
        <dbReference type="Pfam" id="PF00419"/>
    </source>
</evidence>
<evidence type="ECO:0000256" key="2">
    <source>
        <dbReference type="ARBA" id="ARBA00006671"/>
    </source>
</evidence>
<dbReference type="InterPro" id="IPR050263">
    <property type="entry name" value="Bact_Fimbrial_Adh_Pro"/>
</dbReference>
<sequence length="182" mass="18954">MKLSKIVLSLGCLYTLFSGTVYADPVTVNGGTVHFKGELVNAACAVSIASSDQVVQLGQHRTASFSNVADTSSLRPFRIILNDCDNSIAETASVTFSGVADLNNPDLLAVTSDGGATPATGVGIEILDMMGTPLLPNVSWSTPHNLLNGSNTLDFTARYKATAATTTAGMANADATFVMKYE</sequence>
<dbReference type="PANTHER" id="PTHR33420">
    <property type="entry name" value="FIMBRIAL SUBUNIT ELFA-RELATED"/>
    <property type="match status" value="1"/>
</dbReference>
<keyword evidence="3 5" id="KW-0732">Signal</keyword>
<dbReference type="GO" id="GO:0043709">
    <property type="term" value="P:cell adhesion involved in single-species biofilm formation"/>
    <property type="evidence" value="ECO:0007669"/>
    <property type="project" value="TreeGrafter"/>
</dbReference>
<dbReference type="STRING" id="1441930.Z042_15600"/>
<gene>
    <name evidence="7" type="primary">fimA</name>
    <name evidence="7" type="ORF">Z042_15600</name>
</gene>
<keyword evidence="4" id="KW-0281">Fimbrium</keyword>
<dbReference type="InterPro" id="IPR036937">
    <property type="entry name" value="Adhesion_dom_fimbrial_sf"/>
</dbReference>
<evidence type="ECO:0000313" key="8">
    <source>
        <dbReference type="Proteomes" id="UP000019030"/>
    </source>
</evidence>
<dbReference type="EMBL" id="CP007044">
    <property type="protein sequence ID" value="AHG20867.1"/>
    <property type="molecule type" value="Genomic_DNA"/>
</dbReference>
<feature type="signal peptide" evidence="5">
    <location>
        <begin position="1"/>
        <end position="23"/>
    </location>
</feature>
<dbReference type="Proteomes" id="UP000019030">
    <property type="component" value="Chromosome"/>
</dbReference>
<name>W0LF30_9GAMM</name>
<dbReference type="KEGG" id="sfo:Z042_15600"/>
<evidence type="ECO:0000256" key="4">
    <source>
        <dbReference type="ARBA" id="ARBA00023263"/>
    </source>
</evidence>
<proteinExistence type="inferred from homology"/>
<keyword evidence="8" id="KW-1185">Reference proteome</keyword>
<dbReference type="SUPFAM" id="SSF49401">
    <property type="entry name" value="Bacterial adhesins"/>
    <property type="match status" value="1"/>
</dbReference>
<evidence type="ECO:0000313" key="7">
    <source>
        <dbReference type="EMBL" id="AHG20867.1"/>
    </source>
</evidence>
<accession>W0LF30</accession>
<evidence type="ECO:0000256" key="5">
    <source>
        <dbReference type="SAM" id="SignalP"/>
    </source>
</evidence>
<dbReference type="NCBIfam" id="NF011741">
    <property type="entry name" value="PRK15194.1"/>
    <property type="match status" value="1"/>
</dbReference>
<feature type="chain" id="PRO_5004792202" evidence="5">
    <location>
        <begin position="24"/>
        <end position="182"/>
    </location>
</feature>
<protein>
    <submittedName>
        <fullName evidence="7">Type-1 fimbrial protein subunit A</fullName>
    </submittedName>
</protein>
<evidence type="ECO:0000256" key="3">
    <source>
        <dbReference type="ARBA" id="ARBA00022729"/>
    </source>
</evidence>
<dbReference type="eggNOG" id="COG3539">
    <property type="taxonomic scope" value="Bacteria"/>
</dbReference>
<dbReference type="GO" id="GO:0009289">
    <property type="term" value="C:pilus"/>
    <property type="evidence" value="ECO:0007669"/>
    <property type="project" value="UniProtKB-SubCell"/>
</dbReference>
<comment type="subcellular location">
    <subcellularLocation>
        <location evidence="1">Fimbrium</location>
    </subcellularLocation>
</comment>
<reference evidence="7 8" key="2">
    <citation type="submission" date="2015-03" db="EMBL/GenBank/DDBJ databases">
        <authorList>
            <person name="Chan K.-G."/>
        </authorList>
    </citation>
    <scope>NUCLEOTIDE SEQUENCE [LARGE SCALE GENOMIC DNA]</scope>
    <source>
        <strain evidence="7 8">RB-25</strain>
    </source>
</reference>
<dbReference type="Gene3D" id="2.60.40.1090">
    <property type="entry name" value="Fimbrial-type adhesion domain"/>
    <property type="match status" value="1"/>
</dbReference>
<dbReference type="AlphaFoldDB" id="W0LF30"/>
<dbReference type="RefSeq" id="WP_024912526.1">
    <property type="nucleotide sequence ID" value="NZ_CP007044.2"/>
</dbReference>
<feature type="domain" description="Fimbrial-type adhesion" evidence="6">
    <location>
        <begin position="33"/>
        <end position="182"/>
    </location>
</feature>
<organism evidence="7 8">
    <name type="scientific">Chania multitudinisentens RB-25</name>
    <dbReference type="NCBI Taxonomy" id="1441930"/>
    <lineage>
        <taxon>Bacteria</taxon>
        <taxon>Pseudomonadati</taxon>
        <taxon>Pseudomonadota</taxon>
        <taxon>Gammaproteobacteria</taxon>
        <taxon>Enterobacterales</taxon>
        <taxon>Yersiniaceae</taxon>
        <taxon>Chania</taxon>
    </lineage>
</organism>
<dbReference type="OrthoDB" id="6497605at2"/>